<gene>
    <name evidence="2" type="primary">LOC142174542</name>
</gene>
<reference evidence="2" key="2">
    <citation type="submission" date="2025-08" db="UniProtKB">
        <authorList>
            <consortium name="RefSeq"/>
        </authorList>
    </citation>
    <scope>IDENTIFICATION</scope>
    <source>
        <tissue evidence="2">Leaf</tissue>
    </source>
</reference>
<evidence type="ECO:0000313" key="1">
    <source>
        <dbReference type="Proteomes" id="UP000790787"/>
    </source>
</evidence>
<reference evidence="1" key="1">
    <citation type="journal article" date="2014" name="Nat. Commun.">
        <title>The tobacco genome sequence and its comparison with those of tomato and potato.</title>
        <authorList>
            <person name="Sierro N."/>
            <person name="Battey J.N."/>
            <person name="Ouadi S."/>
            <person name="Bakaher N."/>
            <person name="Bovet L."/>
            <person name="Willig A."/>
            <person name="Goepfert S."/>
            <person name="Peitsch M.C."/>
            <person name="Ivanov N.V."/>
        </authorList>
    </citation>
    <scope>NUCLEOTIDE SEQUENCE [LARGE SCALE GENOMIC DNA]</scope>
</reference>
<accession>A0AC58TGV6</accession>
<evidence type="ECO:0000313" key="2">
    <source>
        <dbReference type="RefSeq" id="XP_075096457.1"/>
    </source>
</evidence>
<dbReference type="RefSeq" id="XP_075096457.1">
    <property type="nucleotide sequence ID" value="XM_075240356.1"/>
</dbReference>
<sequence>MARTMLIDSGIANNFWVEVVNTACYLVNRCMIRSLLNKTPYELLNGRKPKLTHLRTFGCKCFVLNNVKEALGKFNAKSDEGIFLGYSSQSKAYKVYNKRTQCIEESIHVIFDEYHLSCEKDKHVDQDGEPLSFPGEIIDMANGKANMMSHVKESSENDASTPPSIGEEPSPMITPTETENRVVDAVQGVQIRSKARNSLAFSAFISQIEPKNIKEALKDADWITAMQEELHQFERNKKQGRNLLIVQVYINDIIFGATTNSLCEEFAKLTGSEFEMCMMGELNFFLGLQVKQSQKGTLISQQNYIKELLKRFDMEASKVIDTPIAITTRLDMDEPGFPINQTMYRGIIGSLLYLTASIPDIVFNVDLCARFQSNPKESHLKDI</sequence>
<dbReference type="Proteomes" id="UP000790787">
    <property type="component" value="Chromosome 20"/>
</dbReference>
<organism evidence="1 2">
    <name type="scientific">Nicotiana tabacum</name>
    <name type="common">Common tobacco</name>
    <dbReference type="NCBI Taxonomy" id="4097"/>
    <lineage>
        <taxon>Eukaryota</taxon>
        <taxon>Viridiplantae</taxon>
        <taxon>Streptophyta</taxon>
        <taxon>Embryophyta</taxon>
        <taxon>Tracheophyta</taxon>
        <taxon>Spermatophyta</taxon>
        <taxon>Magnoliopsida</taxon>
        <taxon>eudicotyledons</taxon>
        <taxon>Gunneridae</taxon>
        <taxon>Pentapetalae</taxon>
        <taxon>asterids</taxon>
        <taxon>lamiids</taxon>
        <taxon>Solanales</taxon>
        <taxon>Solanaceae</taxon>
        <taxon>Nicotianoideae</taxon>
        <taxon>Nicotianeae</taxon>
        <taxon>Nicotiana</taxon>
    </lineage>
</organism>
<proteinExistence type="predicted"/>
<protein>
    <submittedName>
        <fullName evidence="2">Uncharacterized protein LOC142174542</fullName>
    </submittedName>
</protein>
<keyword evidence="1" id="KW-1185">Reference proteome</keyword>
<name>A0AC58TGV6_TOBAC</name>